<proteinExistence type="inferred from homology"/>
<dbReference type="PANTHER" id="PTHR36541:SF1">
    <property type="entry name" value="SUPEROXIDE REDUCTASE-RELATED"/>
    <property type="match status" value="1"/>
</dbReference>
<dbReference type="AlphaFoldDB" id="A0A8J5XPQ2"/>
<gene>
    <name evidence="8" type="ORF">KFE25_006841</name>
</gene>
<dbReference type="InterPro" id="IPR036073">
    <property type="entry name" value="Desulfoferrodoxin_Fe-bd_dom_sf"/>
</dbReference>
<evidence type="ECO:0000313" key="9">
    <source>
        <dbReference type="Proteomes" id="UP000751190"/>
    </source>
</evidence>
<evidence type="ECO:0000256" key="6">
    <source>
        <dbReference type="SAM" id="MobiDB-lite"/>
    </source>
</evidence>
<keyword evidence="2" id="KW-0813">Transport</keyword>
<keyword evidence="5" id="KW-0408">Iron</keyword>
<keyword evidence="4" id="KW-0249">Electron transport</keyword>
<evidence type="ECO:0000256" key="2">
    <source>
        <dbReference type="ARBA" id="ARBA00022448"/>
    </source>
</evidence>
<evidence type="ECO:0000256" key="4">
    <source>
        <dbReference type="ARBA" id="ARBA00022982"/>
    </source>
</evidence>
<keyword evidence="9" id="KW-1185">Reference proteome</keyword>
<feature type="domain" description="Desulfoferrodoxin ferrous iron-binding" evidence="7">
    <location>
        <begin position="35"/>
        <end position="117"/>
    </location>
</feature>
<accession>A0A8J5XPQ2</accession>
<dbReference type="Gene3D" id="2.60.40.730">
    <property type="entry name" value="SOR catalytic domain"/>
    <property type="match status" value="1"/>
</dbReference>
<dbReference type="GO" id="GO:0016491">
    <property type="term" value="F:oxidoreductase activity"/>
    <property type="evidence" value="ECO:0007669"/>
    <property type="project" value="InterPro"/>
</dbReference>
<dbReference type="Proteomes" id="UP000751190">
    <property type="component" value="Unassembled WGS sequence"/>
</dbReference>
<sequence length="123" mass="13456">MTPSSTEAAALEGEIGSLEETKKLHTAQDPGEFKDKAGSHVPKIRVKEGKLEVEVAHEMKDEHFIEYIWAKNSEDGSMLGACKLSPSDQPILHVDVPDGVKSVVAFEMCNQHGLWKSDPTPVC</sequence>
<dbReference type="Pfam" id="PF01880">
    <property type="entry name" value="Desulfoferrodox"/>
    <property type="match status" value="1"/>
</dbReference>
<dbReference type="EMBL" id="JAGTXO010000005">
    <property type="protein sequence ID" value="KAG8467789.1"/>
    <property type="molecule type" value="Genomic_DNA"/>
</dbReference>
<evidence type="ECO:0000256" key="5">
    <source>
        <dbReference type="ARBA" id="ARBA00023004"/>
    </source>
</evidence>
<evidence type="ECO:0000313" key="8">
    <source>
        <dbReference type="EMBL" id="KAG8467789.1"/>
    </source>
</evidence>
<dbReference type="InterPro" id="IPR002742">
    <property type="entry name" value="Desulfoferrodoxin_Fe-bd_dom"/>
</dbReference>
<evidence type="ECO:0000256" key="3">
    <source>
        <dbReference type="ARBA" id="ARBA00022723"/>
    </source>
</evidence>
<dbReference type="PANTHER" id="PTHR36541">
    <property type="entry name" value="SUPEROXIDE REDUCTASE-RELATED"/>
    <property type="match status" value="1"/>
</dbReference>
<evidence type="ECO:0000256" key="1">
    <source>
        <dbReference type="ARBA" id="ARBA00005941"/>
    </source>
</evidence>
<reference evidence="8" key="1">
    <citation type="submission" date="2021-05" db="EMBL/GenBank/DDBJ databases">
        <title>The genome of the haptophyte Pavlova lutheri (Diacronema luteri, Pavlovales) - a model for lipid biosynthesis in eukaryotic algae.</title>
        <authorList>
            <person name="Hulatt C.J."/>
            <person name="Posewitz M.C."/>
        </authorList>
    </citation>
    <scope>NUCLEOTIDE SEQUENCE</scope>
    <source>
        <strain evidence="8">NIVA-4/92</strain>
    </source>
</reference>
<comment type="similarity">
    <text evidence="1">Belongs to the desulfoferrodoxin family.</text>
</comment>
<comment type="caution">
    <text evidence="8">The sequence shown here is derived from an EMBL/GenBank/DDBJ whole genome shotgun (WGS) entry which is preliminary data.</text>
</comment>
<organism evidence="8 9">
    <name type="scientific">Diacronema lutheri</name>
    <name type="common">Unicellular marine alga</name>
    <name type="synonym">Monochrysis lutheri</name>
    <dbReference type="NCBI Taxonomy" id="2081491"/>
    <lineage>
        <taxon>Eukaryota</taxon>
        <taxon>Haptista</taxon>
        <taxon>Haptophyta</taxon>
        <taxon>Pavlovophyceae</taxon>
        <taxon>Pavlovales</taxon>
        <taxon>Pavlovaceae</taxon>
        <taxon>Diacronema</taxon>
    </lineage>
</organism>
<evidence type="ECO:0000259" key="7">
    <source>
        <dbReference type="Pfam" id="PF01880"/>
    </source>
</evidence>
<dbReference type="InterPro" id="IPR051233">
    <property type="entry name" value="Desulfoferrodoxin_SOR"/>
</dbReference>
<name>A0A8J5XPQ2_DIALT</name>
<protein>
    <recommendedName>
        <fullName evidence="7">Desulfoferrodoxin ferrous iron-binding domain-containing protein</fullName>
    </recommendedName>
</protein>
<dbReference type="SUPFAM" id="SSF49367">
    <property type="entry name" value="Superoxide reductase-like"/>
    <property type="match status" value="1"/>
</dbReference>
<dbReference type="GO" id="GO:0005506">
    <property type="term" value="F:iron ion binding"/>
    <property type="evidence" value="ECO:0007669"/>
    <property type="project" value="InterPro"/>
</dbReference>
<feature type="region of interest" description="Disordered" evidence="6">
    <location>
        <begin position="1"/>
        <end position="39"/>
    </location>
</feature>
<keyword evidence="3" id="KW-0479">Metal-binding</keyword>